<gene>
    <name evidence="2" type="ORF">VL15_05695</name>
</gene>
<keyword evidence="1" id="KW-1133">Transmembrane helix</keyword>
<protein>
    <submittedName>
        <fullName evidence="2">Uncharacterized protein</fullName>
    </submittedName>
</protein>
<keyword evidence="1" id="KW-0812">Transmembrane</keyword>
<feature type="transmembrane region" description="Helical" evidence="1">
    <location>
        <begin position="38"/>
        <end position="58"/>
    </location>
</feature>
<dbReference type="RefSeq" id="WP_048243872.1">
    <property type="nucleotide sequence ID" value="NZ_LDWR01000011.1"/>
</dbReference>
<evidence type="ECO:0000256" key="1">
    <source>
        <dbReference type="SAM" id="Phobius"/>
    </source>
</evidence>
<reference evidence="2 3" key="1">
    <citation type="submission" date="2015-05" db="EMBL/GenBank/DDBJ databases">
        <title>Draft genome of Burkholderia cepacia LK29.</title>
        <authorList>
            <person name="Chan X.Y."/>
        </authorList>
    </citation>
    <scope>NUCLEOTIDE SEQUENCE [LARGE SCALE GENOMIC DNA]</scope>
    <source>
        <strain evidence="2 3">LK29</strain>
    </source>
</reference>
<sequence>MKNWRLVVGILFGLGGAILIAFFGATTAGTKAYDPTLMASWVQAVGSIAAIVGAYWFVQISARDQRQLATKVRDRELAERRSSIQAVLDEVYIKFMELRRWYELENGTLPLEVSFLSVDELASAASLLDDVPLFEFDSGELVKAILELRRTCRTTIALLERQARNFRDPEKDERYPGHPCIADQVNDEVDYIETVYYAALKVTGAAAIHRPALIRAFMWQRLQSEN</sequence>
<accession>A0A0J5X224</accession>
<comment type="caution">
    <text evidence="2">The sequence shown here is derived from an EMBL/GenBank/DDBJ whole genome shotgun (WGS) entry which is preliminary data.</text>
</comment>
<evidence type="ECO:0000313" key="2">
    <source>
        <dbReference type="EMBL" id="KML61114.1"/>
    </source>
</evidence>
<dbReference type="EMBL" id="LDWR01000011">
    <property type="protein sequence ID" value="KML61114.1"/>
    <property type="molecule type" value="Genomic_DNA"/>
</dbReference>
<feature type="transmembrane region" description="Helical" evidence="1">
    <location>
        <begin position="7"/>
        <end position="26"/>
    </location>
</feature>
<dbReference type="AlphaFoldDB" id="A0A0J5X224"/>
<dbReference type="Proteomes" id="UP000036338">
    <property type="component" value="Unassembled WGS sequence"/>
</dbReference>
<evidence type="ECO:0000313" key="3">
    <source>
        <dbReference type="Proteomes" id="UP000036338"/>
    </source>
</evidence>
<organism evidence="2 3">
    <name type="scientific">Burkholderia cepacia</name>
    <name type="common">Pseudomonas cepacia</name>
    <dbReference type="NCBI Taxonomy" id="292"/>
    <lineage>
        <taxon>Bacteria</taxon>
        <taxon>Pseudomonadati</taxon>
        <taxon>Pseudomonadota</taxon>
        <taxon>Betaproteobacteria</taxon>
        <taxon>Burkholderiales</taxon>
        <taxon>Burkholderiaceae</taxon>
        <taxon>Burkholderia</taxon>
        <taxon>Burkholderia cepacia complex</taxon>
    </lineage>
</organism>
<keyword evidence="1" id="KW-0472">Membrane</keyword>
<proteinExistence type="predicted"/>
<dbReference type="PATRIC" id="fig|292.27.peg.445"/>
<name>A0A0J5X224_BURCE</name>